<feature type="region of interest" description="Disordered" evidence="1">
    <location>
        <begin position="56"/>
        <end position="143"/>
    </location>
</feature>
<dbReference type="EMBL" id="LLXU01000058">
    <property type="protein sequence ID" value="KRG45963.1"/>
    <property type="molecule type" value="Genomic_DNA"/>
</dbReference>
<reference evidence="2 3" key="1">
    <citation type="submission" date="2015-10" db="EMBL/GenBank/DDBJ databases">
        <title>Genome sequencing and analysis of members of genus Stenotrophomonas.</title>
        <authorList>
            <person name="Patil P.P."/>
            <person name="Midha S."/>
            <person name="Patil P.B."/>
        </authorList>
    </citation>
    <scope>NUCLEOTIDE SEQUENCE [LARGE SCALE GENOMIC DNA]</scope>
    <source>
        <strain evidence="2 3">JCM 16536</strain>
    </source>
</reference>
<gene>
    <name evidence="2" type="ORF">ARC20_06025</name>
</gene>
<keyword evidence="3" id="KW-1185">Reference proteome</keyword>
<sequence length="168" mass="16059">MAALFAAGLALHSGTAEAGRVRVHGAAAGPEGRAAGTVTAGQNERGAYARGRHVAGDRQGNVQGGSHAAVAGAAGGQAQREGSFSRNADGSAARAGSMSAHGAQGGTLASSGSVTRGADGQLDGSRSTSATGRNGNSYAGSTQVADGSVTHTATCSNAAGETIACRGH</sequence>
<name>A0A0R0AL30_9GAMM</name>
<comment type="caution">
    <text evidence="2">The sequence shown here is derived from an EMBL/GenBank/DDBJ whole genome shotgun (WGS) entry which is preliminary data.</text>
</comment>
<organism evidence="2 3">
    <name type="scientific">Stenotrophomonas panacihumi</name>
    <dbReference type="NCBI Taxonomy" id="676599"/>
    <lineage>
        <taxon>Bacteria</taxon>
        <taxon>Pseudomonadati</taxon>
        <taxon>Pseudomonadota</taxon>
        <taxon>Gammaproteobacteria</taxon>
        <taxon>Lysobacterales</taxon>
        <taxon>Lysobacteraceae</taxon>
        <taxon>Stenotrophomonas</taxon>
    </lineage>
</organism>
<accession>A0A0R0AL30</accession>
<dbReference type="Proteomes" id="UP000051802">
    <property type="component" value="Unassembled WGS sequence"/>
</dbReference>
<dbReference type="AlphaFoldDB" id="A0A0R0AL30"/>
<dbReference type="STRING" id="676599.ARC20_06025"/>
<feature type="compositionally biased region" description="Low complexity" evidence="1">
    <location>
        <begin position="64"/>
        <end position="82"/>
    </location>
</feature>
<evidence type="ECO:0000313" key="2">
    <source>
        <dbReference type="EMBL" id="KRG45963.1"/>
    </source>
</evidence>
<protein>
    <submittedName>
        <fullName evidence="2">Uncharacterized protein</fullName>
    </submittedName>
</protein>
<feature type="compositionally biased region" description="Polar residues" evidence="1">
    <location>
        <begin position="124"/>
        <end position="143"/>
    </location>
</feature>
<evidence type="ECO:0000256" key="1">
    <source>
        <dbReference type="SAM" id="MobiDB-lite"/>
    </source>
</evidence>
<proteinExistence type="predicted"/>
<evidence type="ECO:0000313" key="3">
    <source>
        <dbReference type="Proteomes" id="UP000051802"/>
    </source>
</evidence>